<evidence type="ECO:0000256" key="1">
    <source>
        <dbReference type="SAM" id="MobiDB-lite"/>
    </source>
</evidence>
<name>A0AAD7NMC1_9AGAR</name>
<feature type="compositionally biased region" description="Basic and acidic residues" evidence="1">
    <location>
        <begin position="194"/>
        <end position="216"/>
    </location>
</feature>
<accession>A0AAD7NMC1</accession>
<dbReference type="Proteomes" id="UP001215598">
    <property type="component" value="Unassembled WGS sequence"/>
</dbReference>
<dbReference type="EMBL" id="JARKIB010000022">
    <property type="protein sequence ID" value="KAJ7767310.1"/>
    <property type="molecule type" value="Genomic_DNA"/>
</dbReference>
<evidence type="ECO:0000313" key="2">
    <source>
        <dbReference type="EMBL" id="KAJ7767310.1"/>
    </source>
</evidence>
<comment type="caution">
    <text evidence="2">The sequence shown here is derived from an EMBL/GenBank/DDBJ whole genome shotgun (WGS) entry which is preliminary data.</text>
</comment>
<dbReference type="AlphaFoldDB" id="A0AAD7NMC1"/>
<sequence length="216" mass="24874">MHVNTTSTHCRRDPGTQYISRERIWPPQPPCANEVSFLVDEKEVADACSGRSLRIVASKADGRVGWPGPGPSDIVNSRVDRGSAALESSKLKDQARRLFHDPGGVLARLQFPGHRLSQTRKALTRRVRDENVSLAWIFEGWGHARNEWTRRTAAELIRTRLHRAAWFCRIWGKYLKRWESHEARIESRTVTARETSEKPRVEMPDGWQEKKEIDDQ</sequence>
<organism evidence="2 3">
    <name type="scientific">Mycena metata</name>
    <dbReference type="NCBI Taxonomy" id="1033252"/>
    <lineage>
        <taxon>Eukaryota</taxon>
        <taxon>Fungi</taxon>
        <taxon>Dikarya</taxon>
        <taxon>Basidiomycota</taxon>
        <taxon>Agaricomycotina</taxon>
        <taxon>Agaricomycetes</taxon>
        <taxon>Agaricomycetidae</taxon>
        <taxon>Agaricales</taxon>
        <taxon>Marasmiineae</taxon>
        <taxon>Mycenaceae</taxon>
        <taxon>Mycena</taxon>
    </lineage>
</organism>
<evidence type="ECO:0000313" key="3">
    <source>
        <dbReference type="Proteomes" id="UP001215598"/>
    </source>
</evidence>
<reference evidence="2" key="1">
    <citation type="submission" date="2023-03" db="EMBL/GenBank/DDBJ databases">
        <title>Massive genome expansion in bonnet fungi (Mycena s.s.) driven by repeated elements and novel gene families across ecological guilds.</title>
        <authorList>
            <consortium name="Lawrence Berkeley National Laboratory"/>
            <person name="Harder C.B."/>
            <person name="Miyauchi S."/>
            <person name="Viragh M."/>
            <person name="Kuo A."/>
            <person name="Thoen E."/>
            <person name="Andreopoulos B."/>
            <person name="Lu D."/>
            <person name="Skrede I."/>
            <person name="Drula E."/>
            <person name="Henrissat B."/>
            <person name="Morin E."/>
            <person name="Kohler A."/>
            <person name="Barry K."/>
            <person name="LaButti K."/>
            <person name="Morin E."/>
            <person name="Salamov A."/>
            <person name="Lipzen A."/>
            <person name="Mereny Z."/>
            <person name="Hegedus B."/>
            <person name="Baldrian P."/>
            <person name="Stursova M."/>
            <person name="Weitz H."/>
            <person name="Taylor A."/>
            <person name="Grigoriev I.V."/>
            <person name="Nagy L.G."/>
            <person name="Martin F."/>
            <person name="Kauserud H."/>
        </authorList>
    </citation>
    <scope>NUCLEOTIDE SEQUENCE</scope>
    <source>
        <strain evidence="2">CBHHK182m</strain>
    </source>
</reference>
<feature type="region of interest" description="Disordered" evidence="1">
    <location>
        <begin position="188"/>
        <end position="216"/>
    </location>
</feature>
<protein>
    <submittedName>
        <fullName evidence="2">Uncharacterized protein</fullName>
    </submittedName>
</protein>
<proteinExistence type="predicted"/>
<gene>
    <name evidence="2" type="ORF">B0H16DRAFT_1453639</name>
</gene>
<keyword evidence="3" id="KW-1185">Reference proteome</keyword>